<dbReference type="PANTHER" id="PTHR43149">
    <property type="entry name" value="ENOYL-COA HYDRATASE"/>
    <property type="match status" value="1"/>
</dbReference>
<evidence type="ECO:0000313" key="4">
    <source>
        <dbReference type="Proteomes" id="UP000006038"/>
    </source>
</evidence>
<evidence type="ECO:0000256" key="1">
    <source>
        <dbReference type="ARBA" id="ARBA00005254"/>
    </source>
</evidence>
<evidence type="ECO:0000256" key="2">
    <source>
        <dbReference type="SAM" id="SignalP"/>
    </source>
</evidence>
<proteinExistence type="inferred from homology"/>
<dbReference type="InterPro" id="IPR001753">
    <property type="entry name" value="Enoyl-CoA_hydra/iso"/>
</dbReference>
<dbReference type="Gene3D" id="3.90.226.10">
    <property type="entry name" value="2-enoyl-CoA Hydratase, Chain A, domain 1"/>
    <property type="match status" value="1"/>
</dbReference>
<dbReference type="STRING" id="4533.J3MD98"/>
<dbReference type="InterPro" id="IPR029045">
    <property type="entry name" value="ClpP/crotonase-like_dom_sf"/>
</dbReference>
<sequence length="224" mass="24327">MALLYRLPFARAVLLSAAGPHFCIGLDLGSLGDPVTTGPSRADLPATEGLRRTILEMQAALTAIEQCRKLVVTAGHDACVGGGVEVVAACDIQCCSKDAMFVLKKVDMAIIADLGALQQLPRIVGYGNTADIALTSRMINAMEAKEMGLVNRVFDSKQVLCWIQIGQKWIGKWIEPIRKKWIGLVWSEVGNGLDSNIWLVDWSGSGYNNSLIWFGLVTGWISNH</sequence>
<reference evidence="3" key="2">
    <citation type="submission" date="2013-04" db="UniProtKB">
        <authorList>
            <consortium name="EnsemblPlants"/>
        </authorList>
    </citation>
    <scope>IDENTIFICATION</scope>
</reference>
<keyword evidence="4" id="KW-1185">Reference proteome</keyword>
<dbReference type="Proteomes" id="UP000006038">
    <property type="component" value="Chromosome 6"/>
</dbReference>
<accession>J3MD98</accession>
<dbReference type="eggNOG" id="KOG1681">
    <property type="taxonomic scope" value="Eukaryota"/>
</dbReference>
<feature type="chain" id="PRO_5003773336" description="Enoyl-CoA hydratase" evidence="2">
    <location>
        <begin position="26"/>
        <end position="224"/>
    </location>
</feature>
<dbReference type="Gramene" id="OB06G19920.1">
    <property type="protein sequence ID" value="OB06G19920.1"/>
    <property type="gene ID" value="OB06G19920"/>
</dbReference>
<protein>
    <recommendedName>
        <fullName evidence="5">Enoyl-CoA hydratase</fullName>
    </recommendedName>
</protein>
<dbReference type="GO" id="GO:0005777">
    <property type="term" value="C:peroxisome"/>
    <property type="evidence" value="ECO:0007669"/>
    <property type="project" value="TreeGrafter"/>
</dbReference>
<keyword evidence="2" id="KW-0732">Signal</keyword>
<dbReference type="EnsemblPlants" id="OB06G19920.1">
    <property type="protein sequence ID" value="OB06G19920.1"/>
    <property type="gene ID" value="OB06G19920"/>
</dbReference>
<evidence type="ECO:0000313" key="3">
    <source>
        <dbReference type="EnsemblPlants" id="OB06G19920.1"/>
    </source>
</evidence>
<dbReference type="CDD" id="cd06558">
    <property type="entry name" value="crotonase-like"/>
    <property type="match status" value="1"/>
</dbReference>
<name>J3MD98_ORYBR</name>
<organism evidence="3">
    <name type="scientific">Oryza brachyantha</name>
    <name type="common">malo sina</name>
    <dbReference type="NCBI Taxonomy" id="4533"/>
    <lineage>
        <taxon>Eukaryota</taxon>
        <taxon>Viridiplantae</taxon>
        <taxon>Streptophyta</taxon>
        <taxon>Embryophyta</taxon>
        <taxon>Tracheophyta</taxon>
        <taxon>Spermatophyta</taxon>
        <taxon>Magnoliopsida</taxon>
        <taxon>Liliopsida</taxon>
        <taxon>Poales</taxon>
        <taxon>Poaceae</taxon>
        <taxon>BOP clade</taxon>
        <taxon>Oryzoideae</taxon>
        <taxon>Oryzeae</taxon>
        <taxon>Oryzinae</taxon>
        <taxon>Oryza</taxon>
    </lineage>
</organism>
<dbReference type="OMA" id="WIGKWIE"/>
<feature type="signal peptide" evidence="2">
    <location>
        <begin position="1"/>
        <end position="25"/>
    </location>
</feature>
<comment type="similarity">
    <text evidence="1">Belongs to the enoyl-CoA hydratase/isomerase family.</text>
</comment>
<evidence type="ECO:0008006" key="5">
    <source>
        <dbReference type="Google" id="ProtNLM"/>
    </source>
</evidence>
<dbReference type="Pfam" id="PF00378">
    <property type="entry name" value="ECH_1"/>
    <property type="match status" value="1"/>
</dbReference>
<dbReference type="GO" id="GO:0051750">
    <property type="term" value="F:delta(3,5)-delta(2,4)-dienoyl-CoA isomerase activity"/>
    <property type="evidence" value="ECO:0007669"/>
    <property type="project" value="TreeGrafter"/>
</dbReference>
<reference evidence="3" key="1">
    <citation type="journal article" date="2013" name="Nat. Commun.">
        <title>Whole-genome sequencing of Oryza brachyantha reveals mechanisms underlying Oryza genome evolution.</title>
        <authorList>
            <person name="Chen J."/>
            <person name="Huang Q."/>
            <person name="Gao D."/>
            <person name="Wang J."/>
            <person name="Lang Y."/>
            <person name="Liu T."/>
            <person name="Li B."/>
            <person name="Bai Z."/>
            <person name="Luis Goicoechea J."/>
            <person name="Liang C."/>
            <person name="Chen C."/>
            <person name="Zhang W."/>
            <person name="Sun S."/>
            <person name="Liao Y."/>
            <person name="Zhang X."/>
            <person name="Yang L."/>
            <person name="Song C."/>
            <person name="Wang M."/>
            <person name="Shi J."/>
            <person name="Liu G."/>
            <person name="Liu J."/>
            <person name="Zhou H."/>
            <person name="Zhou W."/>
            <person name="Yu Q."/>
            <person name="An N."/>
            <person name="Chen Y."/>
            <person name="Cai Q."/>
            <person name="Wang B."/>
            <person name="Liu B."/>
            <person name="Min J."/>
            <person name="Huang Y."/>
            <person name="Wu H."/>
            <person name="Li Z."/>
            <person name="Zhang Y."/>
            <person name="Yin Y."/>
            <person name="Song W."/>
            <person name="Jiang J."/>
            <person name="Jackson S.A."/>
            <person name="Wing R.A."/>
            <person name="Wang J."/>
            <person name="Chen M."/>
        </authorList>
    </citation>
    <scope>NUCLEOTIDE SEQUENCE [LARGE SCALE GENOMIC DNA]</scope>
    <source>
        <strain evidence="3">cv. IRGC 101232</strain>
    </source>
</reference>
<dbReference type="PANTHER" id="PTHR43149:SF1">
    <property type="entry name" value="DELTA(3,5)-DELTA(2,4)-DIENOYL-COA ISOMERASE, MITOCHONDRIAL"/>
    <property type="match status" value="1"/>
</dbReference>
<dbReference type="HOGENOM" id="CLU_1236697_0_0_1"/>
<dbReference type="SUPFAM" id="SSF52096">
    <property type="entry name" value="ClpP/crotonase"/>
    <property type="match status" value="1"/>
</dbReference>
<dbReference type="AlphaFoldDB" id="J3MD98"/>
<dbReference type="InterPro" id="IPR045002">
    <property type="entry name" value="Ech1-like"/>
</dbReference>